<accession>A0A8J5SF34</accession>
<dbReference type="EMBL" id="JAAALK010000285">
    <property type="protein sequence ID" value="KAG8065099.1"/>
    <property type="molecule type" value="Genomic_DNA"/>
</dbReference>
<dbReference type="EMBL" id="JAAALK010000285">
    <property type="protein sequence ID" value="KAG8065098.1"/>
    <property type="molecule type" value="Genomic_DNA"/>
</dbReference>
<dbReference type="Proteomes" id="UP000729402">
    <property type="component" value="Unassembled WGS sequence"/>
</dbReference>
<sequence length="73" mass="7787">MTSSTLAPVAAWASMRSAQMMTSVAVESGICDWNSIADTSSSAHPKHSYNTSIDISSLLAIMRKDSVAMPKRP</sequence>
<keyword evidence="2" id="KW-1185">Reference proteome</keyword>
<comment type="caution">
    <text evidence="1">The sequence shown here is derived from an EMBL/GenBank/DDBJ whole genome shotgun (WGS) entry which is preliminary data.</text>
</comment>
<evidence type="ECO:0000313" key="1">
    <source>
        <dbReference type="EMBL" id="KAG8065099.1"/>
    </source>
</evidence>
<organism evidence="1 2">
    <name type="scientific">Zizania palustris</name>
    <name type="common">Northern wild rice</name>
    <dbReference type="NCBI Taxonomy" id="103762"/>
    <lineage>
        <taxon>Eukaryota</taxon>
        <taxon>Viridiplantae</taxon>
        <taxon>Streptophyta</taxon>
        <taxon>Embryophyta</taxon>
        <taxon>Tracheophyta</taxon>
        <taxon>Spermatophyta</taxon>
        <taxon>Magnoliopsida</taxon>
        <taxon>Liliopsida</taxon>
        <taxon>Poales</taxon>
        <taxon>Poaceae</taxon>
        <taxon>BOP clade</taxon>
        <taxon>Oryzoideae</taxon>
        <taxon>Oryzeae</taxon>
        <taxon>Zizaniinae</taxon>
        <taxon>Zizania</taxon>
    </lineage>
</organism>
<reference evidence="1" key="2">
    <citation type="submission" date="2021-02" db="EMBL/GenBank/DDBJ databases">
        <authorList>
            <person name="Kimball J.A."/>
            <person name="Haas M.W."/>
            <person name="Macchietto M."/>
            <person name="Kono T."/>
            <person name="Duquette J."/>
            <person name="Shao M."/>
        </authorList>
    </citation>
    <scope>NUCLEOTIDE SEQUENCE</scope>
    <source>
        <tissue evidence="1">Fresh leaf tissue</tissue>
    </source>
</reference>
<gene>
    <name evidence="1" type="ORF">GUJ93_ZPchr0004g40242</name>
</gene>
<evidence type="ECO:0000313" key="2">
    <source>
        <dbReference type="Proteomes" id="UP000729402"/>
    </source>
</evidence>
<dbReference type="AlphaFoldDB" id="A0A8J5SF34"/>
<name>A0A8J5SF34_ZIZPA</name>
<reference evidence="1" key="1">
    <citation type="journal article" date="2021" name="bioRxiv">
        <title>Whole Genome Assembly and Annotation of Northern Wild Rice, Zizania palustris L., Supports a Whole Genome Duplication in the Zizania Genus.</title>
        <authorList>
            <person name="Haas M."/>
            <person name="Kono T."/>
            <person name="Macchietto M."/>
            <person name="Millas R."/>
            <person name="McGilp L."/>
            <person name="Shao M."/>
            <person name="Duquette J."/>
            <person name="Hirsch C.N."/>
            <person name="Kimball J."/>
        </authorList>
    </citation>
    <scope>NUCLEOTIDE SEQUENCE</scope>
    <source>
        <tissue evidence="1">Fresh leaf tissue</tissue>
    </source>
</reference>
<dbReference type="EMBL" id="JAAALK010000285">
    <property type="protein sequence ID" value="KAG8065097.1"/>
    <property type="molecule type" value="Genomic_DNA"/>
</dbReference>
<proteinExistence type="predicted"/>
<protein>
    <submittedName>
        <fullName evidence="1">Uncharacterized protein</fullName>
    </submittedName>
</protein>